<proteinExistence type="predicted"/>
<evidence type="ECO:0000256" key="1">
    <source>
        <dbReference type="SAM" id="MobiDB-lite"/>
    </source>
</evidence>
<sequence>MRREPLGQHLRHRLPQVAPQPDHGDPQVVPAAARFYHHRSHLDLAPTLAPAFIDSVNNNAEQREERA</sequence>
<dbReference type="Proteomes" id="UP001321421">
    <property type="component" value="Chromosome"/>
</dbReference>
<name>A0ABN6YPD7_9MICO</name>
<dbReference type="EMBL" id="AP027735">
    <property type="protein sequence ID" value="BDZ57931.1"/>
    <property type="molecule type" value="Genomic_DNA"/>
</dbReference>
<organism evidence="2 3">
    <name type="scientific">Barrientosiimonas endolithica</name>
    <dbReference type="NCBI Taxonomy" id="1535208"/>
    <lineage>
        <taxon>Bacteria</taxon>
        <taxon>Bacillati</taxon>
        <taxon>Actinomycetota</taxon>
        <taxon>Actinomycetes</taxon>
        <taxon>Micrococcales</taxon>
        <taxon>Dermacoccaceae</taxon>
        <taxon>Barrientosiimonas</taxon>
    </lineage>
</organism>
<protein>
    <submittedName>
        <fullName evidence="2">Uncharacterized protein</fullName>
    </submittedName>
</protein>
<evidence type="ECO:0000313" key="3">
    <source>
        <dbReference type="Proteomes" id="UP001321421"/>
    </source>
</evidence>
<feature type="region of interest" description="Disordered" evidence="1">
    <location>
        <begin position="1"/>
        <end position="27"/>
    </location>
</feature>
<gene>
    <name evidence="2" type="ORF">GCM10025872_15880</name>
</gene>
<keyword evidence="3" id="KW-1185">Reference proteome</keyword>
<evidence type="ECO:0000313" key="2">
    <source>
        <dbReference type="EMBL" id="BDZ57931.1"/>
    </source>
</evidence>
<accession>A0ABN6YPD7</accession>
<reference evidence="3" key="1">
    <citation type="journal article" date="2019" name="Int. J. Syst. Evol. Microbiol.">
        <title>The Global Catalogue of Microorganisms (GCM) 10K type strain sequencing project: providing services to taxonomists for standard genome sequencing and annotation.</title>
        <authorList>
            <consortium name="The Broad Institute Genomics Platform"/>
            <consortium name="The Broad Institute Genome Sequencing Center for Infectious Disease"/>
            <person name="Wu L."/>
            <person name="Ma J."/>
        </authorList>
    </citation>
    <scope>NUCLEOTIDE SEQUENCE [LARGE SCALE GENOMIC DNA]</scope>
    <source>
        <strain evidence="3">NBRC 110608</strain>
    </source>
</reference>